<dbReference type="Proteomes" id="UP000814128">
    <property type="component" value="Unassembled WGS sequence"/>
</dbReference>
<comment type="caution">
    <text evidence="1">The sequence shown here is derived from an EMBL/GenBank/DDBJ whole genome shotgun (WGS) entry which is preliminary data.</text>
</comment>
<accession>A0ACB8Q3X7</accession>
<evidence type="ECO:0000313" key="1">
    <source>
        <dbReference type="EMBL" id="KAI0026434.1"/>
    </source>
</evidence>
<keyword evidence="2" id="KW-1185">Reference proteome</keyword>
<evidence type="ECO:0000313" key="2">
    <source>
        <dbReference type="Proteomes" id="UP000814128"/>
    </source>
</evidence>
<name>A0ACB8Q3X7_9AGAM</name>
<proteinExistence type="predicted"/>
<protein>
    <submittedName>
        <fullName evidence="1">Uncharacterized protein</fullName>
    </submittedName>
</protein>
<dbReference type="EMBL" id="MU274572">
    <property type="protein sequence ID" value="KAI0026434.1"/>
    <property type="molecule type" value="Genomic_DNA"/>
</dbReference>
<sequence length="52" mass="5989">MADRDLAVAYPGPALPPVLQQIPDTRLLRRQRRDGLERYNSRDVRLATETNL</sequence>
<organism evidence="1 2">
    <name type="scientific">Vararia minispora EC-137</name>
    <dbReference type="NCBI Taxonomy" id="1314806"/>
    <lineage>
        <taxon>Eukaryota</taxon>
        <taxon>Fungi</taxon>
        <taxon>Dikarya</taxon>
        <taxon>Basidiomycota</taxon>
        <taxon>Agaricomycotina</taxon>
        <taxon>Agaricomycetes</taxon>
        <taxon>Russulales</taxon>
        <taxon>Lachnocladiaceae</taxon>
        <taxon>Vararia</taxon>
    </lineage>
</organism>
<reference evidence="1" key="2">
    <citation type="journal article" date="2022" name="New Phytol.">
        <title>Evolutionary transition to the ectomycorrhizal habit in the genomes of a hyperdiverse lineage of mushroom-forming fungi.</title>
        <authorList>
            <person name="Looney B."/>
            <person name="Miyauchi S."/>
            <person name="Morin E."/>
            <person name="Drula E."/>
            <person name="Courty P.E."/>
            <person name="Kohler A."/>
            <person name="Kuo A."/>
            <person name="LaButti K."/>
            <person name="Pangilinan J."/>
            <person name="Lipzen A."/>
            <person name="Riley R."/>
            <person name="Andreopoulos W."/>
            <person name="He G."/>
            <person name="Johnson J."/>
            <person name="Nolan M."/>
            <person name="Tritt A."/>
            <person name="Barry K.W."/>
            <person name="Grigoriev I.V."/>
            <person name="Nagy L.G."/>
            <person name="Hibbett D."/>
            <person name="Henrissat B."/>
            <person name="Matheny P.B."/>
            <person name="Labbe J."/>
            <person name="Martin F.M."/>
        </authorList>
    </citation>
    <scope>NUCLEOTIDE SEQUENCE</scope>
    <source>
        <strain evidence="1">EC-137</strain>
    </source>
</reference>
<gene>
    <name evidence="1" type="ORF">K488DRAFT_92586</name>
</gene>
<reference evidence="1" key="1">
    <citation type="submission" date="2021-02" db="EMBL/GenBank/DDBJ databases">
        <authorList>
            <consortium name="DOE Joint Genome Institute"/>
            <person name="Ahrendt S."/>
            <person name="Looney B.P."/>
            <person name="Miyauchi S."/>
            <person name="Morin E."/>
            <person name="Drula E."/>
            <person name="Courty P.E."/>
            <person name="Chicoki N."/>
            <person name="Fauchery L."/>
            <person name="Kohler A."/>
            <person name="Kuo A."/>
            <person name="Labutti K."/>
            <person name="Pangilinan J."/>
            <person name="Lipzen A."/>
            <person name="Riley R."/>
            <person name="Andreopoulos W."/>
            <person name="He G."/>
            <person name="Johnson J."/>
            <person name="Barry K.W."/>
            <person name="Grigoriev I.V."/>
            <person name="Nagy L."/>
            <person name="Hibbett D."/>
            <person name="Henrissat B."/>
            <person name="Matheny P.B."/>
            <person name="Labbe J."/>
            <person name="Martin F."/>
        </authorList>
    </citation>
    <scope>NUCLEOTIDE SEQUENCE</scope>
    <source>
        <strain evidence="1">EC-137</strain>
    </source>
</reference>